<dbReference type="EMBL" id="JAERQG010000003">
    <property type="protein sequence ID" value="MBL0766237.1"/>
    <property type="molecule type" value="Genomic_DNA"/>
</dbReference>
<dbReference type="RefSeq" id="WP_201922350.1">
    <property type="nucleotide sequence ID" value="NZ_JAERQG010000003.1"/>
</dbReference>
<keyword evidence="2" id="KW-1185">Reference proteome</keyword>
<proteinExistence type="predicted"/>
<evidence type="ECO:0000313" key="1">
    <source>
        <dbReference type="EMBL" id="MBL0766237.1"/>
    </source>
</evidence>
<organism evidence="1 2">
    <name type="scientific">Marivirga atlantica</name>
    <dbReference type="NCBI Taxonomy" id="1548457"/>
    <lineage>
        <taxon>Bacteria</taxon>
        <taxon>Pseudomonadati</taxon>
        <taxon>Bacteroidota</taxon>
        <taxon>Cytophagia</taxon>
        <taxon>Cytophagales</taxon>
        <taxon>Marivirgaceae</taxon>
        <taxon>Marivirga</taxon>
    </lineage>
</organism>
<dbReference type="NCBIfam" id="NF033205">
    <property type="entry name" value="IPExxxVDY"/>
    <property type="match status" value="1"/>
</dbReference>
<protein>
    <submittedName>
        <fullName evidence="1">IPExxxVDY family protein</fullName>
    </submittedName>
</protein>
<dbReference type="AlphaFoldDB" id="A0A937A9D8"/>
<name>A0A937A9D8_9BACT</name>
<evidence type="ECO:0000313" key="2">
    <source>
        <dbReference type="Proteomes" id="UP000642920"/>
    </source>
</evidence>
<dbReference type="Proteomes" id="UP000642920">
    <property type="component" value="Unassembled WGS sequence"/>
</dbReference>
<reference evidence="1" key="1">
    <citation type="submission" date="2021-01" db="EMBL/GenBank/DDBJ databases">
        <title>Marivirga sp. nov., isolated from intertidal surface sediments.</title>
        <authorList>
            <person name="Zhang M."/>
        </authorList>
    </citation>
    <scope>NUCLEOTIDE SEQUENCE</scope>
    <source>
        <strain evidence="1">SM1354</strain>
    </source>
</reference>
<sequence>MPRNVLKTTFEANFHLLGIACNLPDYQLAWQINQSLGISLVRTADHNVSFRQDRFIHTAKFIYRTENVIYTLLKNRAEEGEGQNFLLPEVKNIDYLLMIDDETENLEILNVKSTLSKINNVILTQVIDVSQLKSVENLIED</sequence>
<accession>A0A937A9D8</accession>
<dbReference type="InterPro" id="IPR047690">
    <property type="entry name" value="IPExxxVDY_fam"/>
</dbReference>
<comment type="caution">
    <text evidence="1">The sequence shown here is derived from an EMBL/GenBank/DDBJ whole genome shotgun (WGS) entry which is preliminary data.</text>
</comment>
<gene>
    <name evidence="1" type="ORF">JKP34_13300</name>
</gene>